<evidence type="ECO:0000313" key="2">
    <source>
        <dbReference type="EMBL" id="KZV58211.1"/>
    </source>
</evidence>
<protein>
    <recommendedName>
        <fullName evidence="4">Splicing factor 3B subunit 1-like</fullName>
    </recommendedName>
</protein>
<feature type="compositionally biased region" description="Basic and acidic residues" evidence="1">
    <location>
        <begin position="330"/>
        <end position="340"/>
    </location>
</feature>
<evidence type="ECO:0008006" key="4">
    <source>
        <dbReference type="Google" id="ProtNLM"/>
    </source>
</evidence>
<dbReference type="AlphaFoldDB" id="A0A2Z7DJK2"/>
<gene>
    <name evidence="2" type="ORF">F511_03896</name>
</gene>
<feature type="region of interest" description="Disordered" evidence="1">
    <location>
        <begin position="329"/>
        <end position="369"/>
    </location>
</feature>
<feature type="region of interest" description="Disordered" evidence="1">
    <location>
        <begin position="12"/>
        <end position="36"/>
    </location>
</feature>
<dbReference type="EMBL" id="KQ986815">
    <property type="protein sequence ID" value="KZV58211.1"/>
    <property type="molecule type" value="Genomic_DNA"/>
</dbReference>
<reference evidence="2 3" key="1">
    <citation type="journal article" date="2015" name="Proc. Natl. Acad. Sci. U.S.A.">
        <title>The resurrection genome of Boea hygrometrica: A blueprint for survival of dehydration.</title>
        <authorList>
            <person name="Xiao L."/>
            <person name="Yang G."/>
            <person name="Zhang L."/>
            <person name="Yang X."/>
            <person name="Zhao S."/>
            <person name="Ji Z."/>
            <person name="Zhou Q."/>
            <person name="Hu M."/>
            <person name="Wang Y."/>
            <person name="Chen M."/>
            <person name="Xu Y."/>
            <person name="Jin H."/>
            <person name="Xiao X."/>
            <person name="Hu G."/>
            <person name="Bao F."/>
            <person name="Hu Y."/>
            <person name="Wan P."/>
            <person name="Li L."/>
            <person name="Deng X."/>
            <person name="Kuang T."/>
            <person name="Xiang C."/>
            <person name="Zhu J.K."/>
            <person name="Oliver M.J."/>
            <person name="He Y."/>
        </authorList>
    </citation>
    <scope>NUCLEOTIDE SEQUENCE [LARGE SCALE GENOMIC DNA]</scope>
    <source>
        <strain evidence="3">cv. XS01</strain>
    </source>
</reference>
<proteinExistence type="predicted"/>
<accession>A0A2Z7DJK2</accession>
<keyword evidence="3" id="KW-1185">Reference proteome</keyword>
<dbReference type="Proteomes" id="UP000250235">
    <property type="component" value="Unassembled WGS sequence"/>
</dbReference>
<evidence type="ECO:0000256" key="1">
    <source>
        <dbReference type="SAM" id="MobiDB-lite"/>
    </source>
</evidence>
<sequence>MEELAVDKVVKTAAKRTPAPAAEPVSKKKRTTVGRAAPTVKDLSIIPIQEAIPISMVFAGSPTVQRSQAPKTKLILREDSDEEETDEKEKDGEETNEKEKDEEEKDKAATDAEDTEPLRKVLKLTDTTLPNEESLPIDEILKQIPEDMFLPSISAEEPTPIKFGCGISFREVYWYKATLPKIDPADKGKEPLVEEIKGNTAKEIFALIYADVDFLVQIRDAQLRQHKLKCTRPSSSTLFGGATVQSGGIHSQFYPTIVSTSWIRSLIFIDGSWIIVQGADPNPARIALPNFSKSKKQLPQRPFVDDLAPICVFIEIVQDTDSQIMAYINRGRDDKKREDSSSGPQPDRSRPGGGSSSETSKKGGGSYKFRSLQQRKLILFVERDFRSDEDMDKESKREVFVKEKDLEACIDETT</sequence>
<feature type="compositionally biased region" description="Low complexity" evidence="1">
    <location>
        <begin position="12"/>
        <end position="22"/>
    </location>
</feature>
<evidence type="ECO:0000313" key="3">
    <source>
        <dbReference type="Proteomes" id="UP000250235"/>
    </source>
</evidence>
<feature type="region of interest" description="Disordered" evidence="1">
    <location>
        <begin position="63"/>
        <end position="125"/>
    </location>
</feature>
<name>A0A2Z7DJK2_9LAMI</name>
<feature type="compositionally biased region" description="Basic and acidic residues" evidence="1">
    <location>
        <begin position="87"/>
        <end position="110"/>
    </location>
</feature>
<organism evidence="2 3">
    <name type="scientific">Dorcoceras hygrometricum</name>
    <dbReference type="NCBI Taxonomy" id="472368"/>
    <lineage>
        <taxon>Eukaryota</taxon>
        <taxon>Viridiplantae</taxon>
        <taxon>Streptophyta</taxon>
        <taxon>Embryophyta</taxon>
        <taxon>Tracheophyta</taxon>
        <taxon>Spermatophyta</taxon>
        <taxon>Magnoliopsida</taxon>
        <taxon>eudicotyledons</taxon>
        <taxon>Gunneridae</taxon>
        <taxon>Pentapetalae</taxon>
        <taxon>asterids</taxon>
        <taxon>lamiids</taxon>
        <taxon>Lamiales</taxon>
        <taxon>Gesneriaceae</taxon>
        <taxon>Didymocarpoideae</taxon>
        <taxon>Trichosporeae</taxon>
        <taxon>Loxocarpinae</taxon>
        <taxon>Dorcoceras</taxon>
    </lineage>
</organism>